<keyword evidence="4 7" id="KW-1133">Transmembrane helix</keyword>
<evidence type="ECO:0000313" key="9">
    <source>
        <dbReference type="EMBL" id="MBC8600631.1"/>
    </source>
</evidence>
<dbReference type="GO" id="GO:0022857">
    <property type="term" value="F:transmembrane transporter activity"/>
    <property type="evidence" value="ECO:0007669"/>
    <property type="project" value="TreeGrafter"/>
</dbReference>
<evidence type="ECO:0000256" key="2">
    <source>
        <dbReference type="ARBA" id="ARBA00022475"/>
    </source>
</evidence>
<evidence type="ECO:0000313" key="10">
    <source>
        <dbReference type="EMBL" id="RDU50633.1"/>
    </source>
</evidence>
<protein>
    <submittedName>
        <fullName evidence="9">FtsX-like permease family protein</fullName>
    </submittedName>
    <submittedName>
        <fullName evidence="10">Multidrug ABC transporter substrate-binding protein</fullName>
    </submittedName>
</protein>
<reference evidence="10 11" key="1">
    <citation type="submission" date="2018-07" db="EMBL/GenBank/DDBJ databases">
        <title>Parabacteroides acidifaciens nov. sp., isolated from human feces.</title>
        <authorList>
            <person name="Wang Y.J."/>
        </authorList>
    </citation>
    <scope>NUCLEOTIDE SEQUENCE [LARGE SCALE GENOMIC DNA]</scope>
    <source>
        <strain evidence="10 11">426-9</strain>
    </source>
</reference>
<evidence type="ECO:0000259" key="8">
    <source>
        <dbReference type="Pfam" id="PF02687"/>
    </source>
</evidence>
<dbReference type="InterPro" id="IPR050250">
    <property type="entry name" value="Macrolide_Exporter_MacB"/>
</dbReference>
<dbReference type="PANTHER" id="PTHR30572:SF4">
    <property type="entry name" value="ABC TRANSPORTER PERMEASE YTRF"/>
    <property type="match status" value="1"/>
</dbReference>
<dbReference type="PANTHER" id="PTHR30572">
    <property type="entry name" value="MEMBRANE COMPONENT OF TRANSPORTER-RELATED"/>
    <property type="match status" value="1"/>
</dbReference>
<evidence type="ECO:0000313" key="11">
    <source>
        <dbReference type="Proteomes" id="UP000256321"/>
    </source>
</evidence>
<organism evidence="10 11">
    <name type="scientific">Parabacteroides acidifaciens</name>
    <dbReference type="NCBI Taxonomy" id="2290935"/>
    <lineage>
        <taxon>Bacteria</taxon>
        <taxon>Pseudomonadati</taxon>
        <taxon>Bacteroidota</taxon>
        <taxon>Bacteroidia</taxon>
        <taxon>Bacteroidales</taxon>
        <taxon>Tannerellaceae</taxon>
        <taxon>Parabacteroides</taxon>
    </lineage>
</organism>
<evidence type="ECO:0000256" key="5">
    <source>
        <dbReference type="ARBA" id="ARBA00023136"/>
    </source>
</evidence>
<proteinExistence type="inferred from homology"/>
<feature type="transmembrane region" description="Helical" evidence="7">
    <location>
        <begin position="20"/>
        <end position="39"/>
    </location>
</feature>
<keyword evidence="12" id="KW-1185">Reference proteome</keyword>
<feature type="transmembrane region" description="Helical" evidence="7">
    <location>
        <begin position="350"/>
        <end position="370"/>
    </location>
</feature>
<evidence type="ECO:0000256" key="3">
    <source>
        <dbReference type="ARBA" id="ARBA00022692"/>
    </source>
</evidence>
<feature type="domain" description="ABC3 transporter permease C-terminal" evidence="8">
    <location>
        <begin position="300"/>
        <end position="415"/>
    </location>
</feature>
<dbReference type="Pfam" id="PF02687">
    <property type="entry name" value="FtsX"/>
    <property type="match status" value="1"/>
</dbReference>
<evidence type="ECO:0000313" key="12">
    <source>
        <dbReference type="Proteomes" id="UP000629596"/>
    </source>
</evidence>
<evidence type="ECO:0000256" key="1">
    <source>
        <dbReference type="ARBA" id="ARBA00004651"/>
    </source>
</evidence>
<dbReference type="AlphaFoldDB" id="A0A3D8HIC2"/>
<dbReference type="Proteomes" id="UP000629596">
    <property type="component" value="Unassembled WGS sequence"/>
</dbReference>
<dbReference type="GO" id="GO:0005886">
    <property type="term" value="C:plasma membrane"/>
    <property type="evidence" value="ECO:0007669"/>
    <property type="project" value="UniProtKB-SubCell"/>
</dbReference>
<dbReference type="RefSeq" id="WP_115498153.1">
    <property type="nucleotide sequence ID" value="NZ_JACRTI010000004.1"/>
</dbReference>
<accession>A0A3D8HIC2</accession>
<gene>
    <name evidence="10" type="ORF">DWU89_02780</name>
    <name evidence="9" type="ORF">H8784_02730</name>
</gene>
<reference evidence="9 12" key="2">
    <citation type="submission" date="2020-08" db="EMBL/GenBank/DDBJ databases">
        <title>Genome public.</title>
        <authorList>
            <person name="Liu C."/>
            <person name="Sun Q."/>
        </authorList>
    </citation>
    <scope>NUCLEOTIDE SEQUENCE [LARGE SCALE GENOMIC DNA]</scope>
    <source>
        <strain evidence="9 12">426_9</strain>
    </source>
</reference>
<keyword evidence="3 7" id="KW-0812">Transmembrane</keyword>
<sequence>MIKHILKIMWNQRRTNGWIFAELLIVAGVLWVMVDTFWVDNRTYHAPLGFDIENVWRFKLGKLNAKAPGYVVDSLYHSSDPEDLTQLMNQIRQNPEVEDVCVTFYSCPYSNGNSWRPVKPVDGDTLYAKTMESFQMRNVTPEYFRLFRIQTNDGGQVYDKIKGRHNAIVITPEMAEGFYHGAPNIVGRRVYHSENEQTSEIAAVSTSIRSNEYERPEASFYQCLEGEIFNSVVSGFGAERAEFCVRMKRAYTQDEMNRFLDGMGDRLTVNNLYVYGVTPISYFREGHLEYYEREASNKMSLMAFMLVNVFFGIIGTFWLRMQNRKGEIGLRMALGAHRITLQRYMYTEGLCLLALTLPLIIIFAFNMVYMDRLDTYRQPLTAMRFLVTFGLTYLLMAAMICIGIWFPVRKAVRLAPAEALHYE</sequence>
<dbReference type="InterPro" id="IPR003838">
    <property type="entry name" value="ABC3_permease_C"/>
</dbReference>
<comment type="caution">
    <text evidence="10">The sequence shown here is derived from an EMBL/GenBank/DDBJ whole genome shotgun (WGS) entry which is preliminary data.</text>
</comment>
<evidence type="ECO:0000256" key="4">
    <source>
        <dbReference type="ARBA" id="ARBA00022989"/>
    </source>
</evidence>
<keyword evidence="5 7" id="KW-0472">Membrane</keyword>
<feature type="transmembrane region" description="Helical" evidence="7">
    <location>
        <begin position="299"/>
        <end position="319"/>
    </location>
</feature>
<feature type="transmembrane region" description="Helical" evidence="7">
    <location>
        <begin position="382"/>
        <end position="406"/>
    </location>
</feature>
<dbReference type="Proteomes" id="UP000256321">
    <property type="component" value="Unassembled WGS sequence"/>
</dbReference>
<evidence type="ECO:0000256" key="6">
    <source>
        <dbReference type="ARBA" id="ARBA00038076"/>
    </source>
</evidence>
<evidence type="ECO:0000256" key="7">
    <source>
        <dbReference type="SAM" id="Phobius"/>
    </source>
</evidence>
<comment type="similarity">
    <text evidence="6">Belongs to the ABC-4 integral membrane protein family.</text>
</comment>
<comment type="subcellular location">
    <subcellularLocation>
        <location evidence="1">Cell membrane</location>
        <topology evidence="1">Multi-pass membrane protein</topology>
    </subcellularLocation>
</comment>
<dbReference type="EMBL" id="JACRTI010000004">
    <property type="protein sequence ID" value="MBC8600631.1"/>
    <property type="molecule type" value="Genomic_DNA"/>
</dbReference>
<name>A0A3D8HIC2_9BACT</name>
<dbReference type="EMBL" id="QREV01000004">
    <property type="protein sequence ID" value="RDU50633.1"/>
    <property type="molecule type" value="Genomic_DNA"/>
</dbReference>
<keyword evidence="2" id="KW-1003">Cell membrane</keyword>